<evidence type="ECO:0000313" key="1">
    <source>
        <dbReference type="Proteomes" id="UP000093561"/>
    </source>
</evidence>
<organism evidence="1 2">
    <name type="scientific">Wuchereria bancrofti</name>
    <dbReference type="NCBI Taxonomy" id="6293"/>
    <lineage>
        <taxon>Eukaryota</taxon>
        <taxon>Metazoa</taxon>
        <taxon>Ecdysozoa</taxon>
        <taxon>Nematoda</taxon>
        <taxon>Chromadorea</taxon>
        <taxon>Rhabditida</taxon>
        <taxon>Spirurina</taxon>
        <taxon>Spiruromorpha</taxon>
        <taxon>Filarioidea</taxon>
        <taxon>Onchocercidae</taxon>
        <taxon>Wuchereria</taxon>
    </lineage>
</organism>
<protein>
    <submittedName>
        <fullName evidence="2">Uncharacterized protein</fullName>
    </submittedName>
</protein>
<dbReference type="AlphaFoldDB" id="A0AAF5PSB0"/>
<proteinExistence type="predicted"/>
<dbReference type="WBParaSite" id="mrna-Wban_04839">
    <property type="protein sequence ID" value="mrna-Wban_04839"/>
    <property type="gene ID" value="Wban_04839"/>
</dbReference>
<dbReference type="Proteomes" id="UP000093561">
    <property type="component" value="Unassembled WGS sequence"/>
</dbReference>
<evidence type="ECO:0000313" key="2">
    <source>
        <dbReference type="WBParaSite" id="mrna-Wban_04839"/>
    </source>
</evidence>
<accession>A0AAF5PSB0</accession>
<reference evidence="2" key="3">
    <citation type="submission" date="2024-02" db="UniProtKB">
        <authorList>
            <consortium name="WormBaseParasite"/>
        </authorList>
    </citation>
    <scope>IDENTIFICATION</scope>
    <source>
        <strain evidence="2">pt0022</strain>
    </source>
</reference>
<reference evidence="1" key="1">
    <citation type="submission" date="2015-03" db="EMBL/GenBank/DDBJ databases">
        <title>Wuchereria bancrofti Genome Sequencing Papua New Guinea Strain.</title>
        <authorList>
            <person name="Small S.T."/>
            <person name="Serre D."/>
            <person name="Zimmerman P.A."/>
        </authorList>
    </citation>
    <scope>NUCLEOTIDE SEQUENCE [LARGE SCALE GENOMIC DNA]</scope>
    <source>
        <strain evidence="1">pt0022</strain>
    </source>
</reference>
<reference evidence="1" key="2">
    <citation type="journal article" date="2016" name="Mol. Ecol.">
        <title>Population genomics of the filarial nematode parasite Wuchereria bancrofti from mosquitoes.</title>
        <authorList>
            <person name="Small S.T."/>
            <person name="Reimer L.J."/>
            <person name="Tisch D.J."/>
            <person name="King C.L."/>
            <person name="Christensen B.M."/>
            <person name="Siba P.M."/>
            <person name="Kazura J.W."/>
            <person name="Serre D."/>
            <person name="Zimmerman P.A."/>
        </authorList>
    </citation>
    <scope>NUCLEOTIDE SEQUENCE</scope>
    <source>
        <strain evidence="1">pt0022</strain>
    </source>
</reference>
<name>A0AAF5PSB0_WUCBA</name>
<sequence length="67" mass="8077">MSFALTKLNCLQQSYQSNKHYWRTWRDEHPQYRQLFSGIQNTWNELFMHEINLNASAEEDNVSAKVQ</sequence>